<protein>
    <submittedName>
        <fullName evidence="5">Glycoside hydrolase/PKD</fullName>
    </submittedName>
</protein>
<keyword evidence="3" id="KW-0326">Glycosidase</keyword>
<gene>
    <name evidence="5" type="ORF">SBA1_820035</name>
</gene>
<dbReference type="PROSITE" id="PS50093">
    <property type="entry name" value="PKD"/>
    <property type="match status" value="1"/>
</dbReference>
<keyword evidence="2 5" id="KW-0378">Hydrolase</keyword>
<feature type="domain" description="PKD" evidence="4">
    <location>
        <begin position="727"/>
        <end position="791"/>
    </location>
</feature>
<dbReference type="SUPFAM" id="SSF49299">
    <property type="entry name" value="PKD domain"/>
    <property type="match status" value="1"/>
</dbReference>
<dbReference type="PANTHER" id="PTHR11452">
    <property type="entry name" value="ALPHA-GALACTOSIDASE/ALPHA-N-ACETYLGALACTOSAMINIDASE"/>
    <property type="match status" value="1"/>
</dbReference>
<accession>A0A2U3L8I9</accession>
<dbReference type="SMART" id="SM00089">
    <property type="entry name" value="PKD"/>
    <property type="match status" value="1"/>
</dbReference>
<evidence type="ECO:0000259" key="4">
    <source>
        <dbReference type="PROSITE" id="PS50093"/>
    </source>
</evidence>
<dbReference type="Proteomes" id="UP000238701">
    <property type="component" value="Unassembled WGS sequence"/>
</dbReference>
<dbReference type="Gene3D" id="2.60.40.10">
    <property type="entry name" value="Immunoglobulins"/>
    <property type="match status" value="1"/>
</dbReference>
<dbReference type="Pfam" id="PF18911">
    <property type="entry name" value="PKD_4"/>
    <property type="match status" value="1"/>
</dbReference>
<dbReference type="InterPro" id="IPR035986">
    <property type="entry name" value="PKD_dom_sf"/>
</dbReference>
<dbReference type="InterPro" id="IPR022409">
    <property type="entry name" value="PKD/Chitinase_dom"/>
</dbReference>
<comment type="similarity">
    <text evidence="1">Belongs to the glycosyl hydrolase 27 family.</text>
</comment>
<dbReference type="InterPro" id="IPR000601">
    <property type="entry name" value="PKD_dom"/>
</dbReference>
<dbReference type="AlphaFoldDB" id="A0A2U3L8I9"/>
<dbReference type="Gene3D" id="3.20.20.70">
    <property type="entry name" value="Aldolase class I"/>
    <property type="match status" value="1"/>
</dbReference>
<dbReference type="GO" id="GO:0004557">
    <property type="term" value="F:alpha-galactosidase activity"/>
    <property type="evidence" value="ECO:0007669"/>
    <property type="project" value="InterPro"/>
</dbReference>
<dbReference type="PANTHER" id="PTHR11452:SF75">
    <property type="entry name" value="ALPHA-GALACTOSIDASE MEL1"/>
    <property type="match status" value="1"/>
</dbReference>
<dbReference type="Pfam" id="PF02065">
    <property type="entry name" value="Melibiase"/>
    <property type="match status" value="1"/>
</dbReference>
<evidence type="ECO:0000313" key="5">
    <source>
        <dbReference type="EMBL" id="SPF48233.1"/>
    </source>
</evidence>
<dbReference type="InterPro" id="IPR013785">
    <property type="entry name" value="Aldolase_TIM"/>
</dbReference>
<dbReference type="OrthoDB" id="9758822at2"/>
<name>A0A2U3L8I9_9BACT</name>
<dbReference type="InterPro" id="IPR002252">
    <property type="entry name" value="Glyco_hydro_36"/>
</dbReference>
<evidence type="ECO:0000256" key="1">
    <source>
        <dbReference type="ARBA" id="ARBA00009743"/>
    </source>
</evidence>
<dbReference type="SUPFAM" id="SSF51445">
    <property type="entry name" value="(Trans)glycosidases"/>
    <property type="match status" value="1"/>
</dbReference>
<dbReference type="CDD" id="cd14791">
    <property type="entry name" value="GH36"/>
    <property type="match status" value="1"/>
</dbReference>
<evidence type="ECO:0000313" key="6">
    <source>
        <dbReference type="Proteomes" id="UP000238701"/>
    </source>
</evidence>
<dbReference type="CDD" id="cd00146">
    <property type="entry name" value="PKD"/>
    <property type="match status" value="1"/>
</dbReference>
<proteinExistence type="inferred from homology"/>
<reference evidence="6" key="1">
    <citation type="submission" date="2018-02" db="EMBL/GenBank/DDBJ databases">
        <authorList>
            <person name="Hausmann B."/>
        </authorList>
    </citation>
    <scope>NUCLEOTIDE SEQUENCE [LARGE SCALE GENOMIC DNA]</scope>
    <source>
        <strain evidence="6">Peat soil MAG SbA1</strain>
    </source>
</reference>
<evidence type="ECO:0000256" key="2">
    <source>
        <dbReference type="ARBA" id="ARBA00022801"/>
    </source>
</evidence>
<sequence>MRMIVNAFITKGKFGVLAVALLFALPGSGQQLTNDRLSLTVQAQQGTYHVAMANGQSIFTSRVAAEVDSHWLRSNDYPHCDASPSQFSDALGTGHQVTVSCSGLAGQPDLIYVLQLYDQNPYGALQVRVHNATGKQITVQAIRGIEAIGPTILNIAGPPAADRVLSDSFSEDWPEMKIYDLDNAPDGLHRGSGSQMIYNRESKQSFFVGALTSDRFLTIMHLQVEGTGSNARVSSYTAESTGTTEIQKQFELKNAPPDDQVELSLAVTPGEEIASERLMIAAGSDYHDQLLAYGAAIKLLHHARIPADAPIGWWSWTAYYAAINEAETLANADWQAQHLKPLGYKFLQVDEGYQYARGEYSTPNATQFPDGMRTLGYHITGDGLTFGVWTGPFEVTSRAWVYEHHKDWLVHTAKGDPIPSGKVFNQDTDVLYTLDTTHPGAQEYLRQTYKTLVREWGVRFIKLDFMDTTAIEGIHYRPNTTALEAQRIGLQIIRDTVGDDVILDKDGSPMLNPVGIVDTGRISQDTGHNFEQTKEAATGIAARFYMHRNFFVDDPDAFNTASQSFGNASHPRPPLSLAAAEASIALSAVCGGMYEIGDDMLALGAEKDRLALVENQDLLNLPKLGRASTPIDLLSYEPQDEQPSIFFLRESPRQAILTVFNWTKGPRSHVLDLAALGLPAGHTYSARDVLEKNATVDFQGGSVRIANQPPQSVRMIMLTDTSVPPSAPVVHPQVPAEAKVGESFSLSVQTDANSVAAVGYHWDFGDGTSAEGPKATHVYTRTADFTVQLAVDGIEGLPARQNFTIKATGSLRRQPNLRDNRRFIEPTDR</sequence>
<dbReference type="InterPro" id="IPR017853">
    <property type="entry name" value="GH"/>
</dbReference>
<dbReference type="EMBL" id="OMOD01000180">
    <property type="protein sequence ID" value="SPF48233.1"/>
    <property type="molecule type" value="Genomic_DNA"/>
</dbReference>
<dbReference type="InterPro" id="IPR002241">
    <property type="entry name" value="Glyco_hydro_27"/>
</dbReference>
<organism evidence="5 6">
    <name type="scientific">Candidatus Sulfotelmatobacter kueseliae</name>
    <dbReference type="NCBI Taxonomy" id="2042962"/>
    <lineage>
        <taxon>Bacteria</taxon>
        <taxon>Pseudomonadati</taxon>
        <taxon>Acidobacteriota</taxon>
        <taxon>Terriglobia</taxon>
        <taxon>Terriglobales</taxon>
        <taxon>Candidatus Korobacteraceae</taxon>
        <taxon>Candidatus Sulfotelmatobacter</taxon>
    </lineage>
</organism>
<dbReference type="InterPro" id="IPR013783">
    <property type="entry name" value="Ig-like_fold"/>
</dbReference>
<evidence type="ECO:0000256" key="3">
    <source>
        <dbReference type="ARBA" id="ARBA00023295"/>
    </source>
</evidence>
<dbReference type="GO" id="GO:0016052">
    <property type="term" value="P:carbohydrate catabolic process"/>
    <property type="evidence" value="ECO:0007669"/>
    <property type="project" value="InterPro"/>
</dbReference>